<evidence type="ECO:0000313" key="2">
    <source>
        <dbReference type="Proteomes" id="UP001172630"/>
    </source>
</evidence>
<dbReference type="RefSeq" id="WP_285878935.1">
    <property type="nucleotide sequence ID" value="NZ_JARFYN010000010.1"/>
</dbReference>
<name>A0ABT7KCK0_9HYPH</name>
<comment type="caution">
    <text evidence="1">The sequence shown here is derived from an EMBL/GenBank/DDBJ whole genome shotgun (WGS) entry which is preliminary data.</text>
</comment>
<proteinExistence type="predicted"/>
<protein>
    <submittedName>
        <fullName evidence="1">Uncharacterized protein</fullName>
    </submittedName>
</protein>
<organism evidence="1 2">
    <name type="scientific">Rhizobium calliandrae</name>
    <dbReference type="NCBI Taxonomy" id="1312182"/>
    <lineage>
        <taxon>Bacteria</taxon>
        <taxon>Pseudomonadati</taxon>
        <taxon>Pseudomonadota</taxon>
        <taxon>Alphaproteobacteria</taxon>
        <taxon>Hyphomicrobiales</taxon>
        <taxon>Rhizobiaceae</taxon>
        <taxon>Rhizobium/Agrobacterium group</taxon>
        <taxon>Rhizobium</taxon>
    </lineage>
</organism>
<gene>
    <name evidence="1" type="ORF">PY650_09615</name>
</gene>
<dbReference type="EMBL" id="JARFYN010000010">
    <property type="protein sequence ID" value="MDL2405917.1"/>
    <property type="molecule type" value="Genomic_DNA"/>
</dbReference>
<sequence length="46" mass="5172">MIELTDERLVDLVAGEAEAVQITIYLKAYRLNRQAVDWSSISAAFT</sequence>
<accession>A0ABT7KCK0</accession>
<keyword evidence="2" id="KW-1185">Reference proteome</keyword>
<dbReference type="Proteomes" id="UP001172630">
    <property type="component" value="Unassembled WGS sequence"/>
</dbReference>
<reference evidence="1" key="1">
    <citation type="submission" date="2023-06" db="EMBL/GenBank/DDBJ databases">
        <title>Phylogenetic Diversity of Rhizobium strains.</title>
        <authorList>
            <person name="Moura F.T."/>
            <person name="Helene L.C.F."/>
            <person name="Hungria M."/>
        </authorList>
    </citation>
    <scope>NUCLEOTIDE SEQUENCE</scope>
    <source>
        <strain evidence="1">CCGE524</strain>
    </source>
</reference>
<evidence type="ECO:0000313" key="1">
    <source>
        <dbReference type="EMBL" id="MDL2405917.1"/>
    </source>
</evidence>